<evidence type="ECO:0000313" key="10">
    <source>
        <dbReference type="Proteomes" id="UP001168972"/>
    </source>
</evidence>
<dbReference type="InterPro" id="IPR006693">
    <property type="entry name" value="AB_hydrolase_lipase"/>
</dbReference>
<sequence length="361" mass="40594">MKFIWIIYLIVYIFAGSDGNVLISIIDSMKFNDNYLDNNADNDLSTLDMISRDGYPAEAHIVTTEDGYLLSLHRIPGGVDSQAVFLQHGLLGSSADWVISGRGKALAYLLYDSGYDVWLGNARGNTYSRAHTHWSIDDAKFWNFSFHEMGVHDLTAVIPYVTKLKQDKLIYIGHSMGTTMGFVMASERPDISSNIRFMINLAPVAFMKNIKSPVRIVAPFASDIEIVTRFLGVNEFLPQNIFIKYLAEYGCKLNTVEKNICENVMFAICGFDGTQFNMTLLPVILGHTPAGSSIKNIIHFAQQINSGRFQQYDYGAVKNLEFYNTTYAPSYNLTKLNIPLALFYADNDWLAAPKVIFIIVF</sequence>
<comment type="caution">
    <text evidence="9">The sequence shown here is derived from an EMBL/GenBank/DDBJ whole genome shotgun (WGS) entry which is preliminary data.</text>
</comment>
<reference evidence="9" key="1">
    <citation type="journal article" date="2023" name="bioRxiv">
        <title>Scaffold-level genome assemblies of two parasitoid biocontrol wasps reveal the parthenogenesis mechanism and an associated novel virus.</title>
        <authorList>
            <person name="Inwood S."/>
            <person name="Skelly J."/>
            <person name="Guhlin J."/>
            <person name="Harrop T."/>
            <person name="Goldson S."/>
            <person name="Dearden P."/>
        </authorList>
    </citation>
    <scope>NUCLEOTIDE SEQUENCE</scope>
    <source>
        <strain evidence="9">Lincoln</strain>
        <tissue evidence="9">Whole body</tissue>
    </source>
</reference>
<dbReference type="Gene3D" id="3.40.50.1820">
    <property type="entry name" value="alpha/beta hydrolase"/>
    <property type="match status" value="1"/>
</dbReference>
<keyword evidence="10" id="KW-1185">Reference proteome</keyword>
<name>A0AA39L3G3_MICHY</name>
<organism evidence="9 10">
    <name type="scientific">Microctonus hyperodae</name>
    <name type="common">Parasitoid wasp</name>
    <dbReference type="NCBI Taxonomy" id="165561"/>
    <lineage>
        <taxon>Eukaryota</taxon>
        <taxon>Metazoa</taxon>
        <taxon>Ecdysozoa</taxon>
        <taxon>Arthropoda</taxon>
        <taxon>Hexapoda</taxon>
        <taxon>Insecta</taxon>
        <taxon>Pterygota</taxon>
        <taxon>Neoptera</taxon>
        <taxon>Endopterygota</taxon>
        <taxon>Hymenoptera</taxon>
        <taxon>Apocrita</taxon>
        <taxon>Ichneumonoidea</taxon>
        <taxon>Braconidae</taxon>
        <taxon>Euphorinae</taxon>
        <taxon>Microctonus</taxon>
    </lineage>
</organism>
<evidence type="ECO:0000256" key="5">
    <source>
        <dbReference type="ARBA" id="ARBA00023098"/>
    </source>
</evidence>
<keyword evidence="2 7" id="KW-0732">Signal</keyword>
<comment type="similarity">
    <text evidence="1">Belongs to the AB hydrolase superfamily. Lipase family.</text>
</comment>
<evidence type="ECO:0000313" key="9">
    <source>
        <dbReference type="EMBL" id="KAK0183446.1"/>
    </source>
</evidence>
<evidence type="ECO:0000256" key="7">
    <source>
        <dbReference type="SAM" id="SignalP"/>
    </source>
</evidence>
<keyword evidence="5" id="KW-0443">Lipid metabolism</keyword>
<dbReference type="Pfam" id="PF04083">
    <property type="entry name" value="Abhydro_lipase"/>
    <property type="match status" value="1"/>
</dbReference>
<keyword evidence="4" id="KW-0442">Lipid degradation</keyword>
<dbReference type="PIRSF" id="PIRSF000862">
    <property type="entry name" value="Steryl_ester_lip"/>
    <property type="match status" value="1"/>
</dbReference>
<reference evidence="9" key="2">
    <citation type="submission" date="2023-03" db="EMBL/GenBank/DDBJ databases">
        <authorList>
            <person name="Inwood S.N."/>
            <person name="Skelly J.G."/>
            <person name="Guhlin J."/>
            <person name="Harrop T.W.R."/>
            <person name="Goldson S.G."/>
            <person name="Dearden P.K."/>
        </authorList>
    </citation>
    <scope>NUCLEOTIDE SEQUENCE</scope>
    <source>
        <strain evidence="9">Lincoln</strain>
        <tissue evidence="9">Whole body</tissue>
    </source>
</reference>
<gene>
    <name evidence="9" type="ORF">PV327_001488</name>
</gene>
<dbReference type="FunFam" id="3.40.50.1820:FF:000057">
    <property type="entry name" value="Lipase"/>
    <property type="match status" value="1"/>
</dbReference>
<evidence type="ECO:0000256" key="1">
    <source>
        <dbReference type="ARBA" id="ARBA00010701"/>
    </source>
</evidence>
<feature type="signal peptide" evidence="7">
    <location>
        <begin position="1"/>
        <end position="19"/>
    </location>
</feature>
<evidence type="ECO:0000256" key="6">
    <source>
        <dbReference type="ARBA" id="ARBA00023180"/>
    </source>
</evidence>
<keyword evidence="6" id="KW-0325">Glycoprotein</keyword>
<feature type="chain" id="PRO_5041426571" description="Partial AB-hydrolase lipase domain-containing protein" evidence="7">
    <location>
        <begin position="20"/>
        <end position="361"/>
    </location>
</feature>
<keyword evidence="3" id="KW-0378">Hydrolase</keyword>
<dbReference type="EMBL" id="JAQQBR010000001">
    <property type="protein sequence ID" value="KAK0183446.1"/>
    <property type="molecule type" value="Genomic_DNA"/>
</dbReference>
<dbReference type="GO" id="GO:0016788">
    <property type="term" value="F:hydrolase activity, acting on ester bonds"/>
    <property type="evidence" value="ECO:0007669"/>
    <property type="project" value="InterPro"/>
</dbReference>
<dbReference type="InterPro" id="IPR025483">
    <property type="entry name" value="Lipase_euk"/>
</dbReference>
<dbReference type="InterPro" id="IPR029058">
    <property type="entry name" value="AB_hydrolase_fold"/>
</dbReference>
<protein>
    <recommendedName>
        <fullName evidence="8">Partial AB-hydrolase lipase domain-containing protein</fullName>
    </recommendedName>
</protein>
<evidence type="ECO:0000256" key="4">
    <source>
        <dbReference type="ARBA" id="ARBA00022963"/>
    </source>
</evidence>
<evidence type="ECO:0000259" key="8">
    <source>
        <dbReference type="Pfam" id="PF04083"/>
    </source>
</evidence>
<dbReference type="GO" id="GO:0016042">
    <property type="term" value="P:lipid catabolic process"/>
    <property type="evidence" value="ECO:0007669"/>
    <property type="project" value="UniProtKB-KW"/>
</dbReference>
<evidence type="ECO:0000256" key="2">
    <source>
        <dbReference type="ARBA" id="ARBA00022729"/>
    </source>
</evidence>
<feature type="domain" description="Partial AB-hydrolase lipase" evidence="8">
    <location>
        <begin position="48"/>
        <end position="100"/>
    </location>
</feature>
<evidence type="ECO:0000256" key="3">
    <source>
        <dbReference type="ARBA" id="ARBA00022801"/>
    </source>
</evidence>
<dbReference type="SUPFAM" id="SSF53474">
    <property type="entry name" value="alpha/beta-Hydrolases"/>
    <property type="match status" value="1"/>
</dbReference>
<dbReference type="Proteomes" id="UP001168972">
    <property type="component" value="Unassembled WGS sequence"/>
</dbReference>
<dbReference type="AlphaFoldDB" id="A0AA39L3G3"/>
<accession>A0AA39L3G3</accession>
<dbReference type="PANTHER" id="PTHR11005">
    <property type="entry name" value="LYSOSOMAL ACID LIPASE-RELATED"/>
    <property type="match status" value="1"/>
</dbReference>
<proteinExistence type="inferred from homology"/>